<dbReference type="EMBL" id="CM039170">
    <property type="protein sequence ID" value="KAH9805434.1"/>
    <property type="molecule type" value="Genomic_DNA"/>
</dbReference>
<name>A0ACB8P5T8_CITSI</name>
<evidence type="ECO:0000313" key="2">
    <source>
        <dbReference type="Proteomes" id="UP000829398"/>
    </source>
</evidence>
<protein>
    <submittedName>
        <fullName evidence="1">Protein REPRESSOR OF SILENCING 3</fullName>
    </submittedName>
</protein>
<comment type="caution">
    <text evidence="1">The sequence shown here is derived from an EMBL/GenBank/DDBJ whole genome shotgun (WGS) entry which is preliminary data.</text>
</comment>
<proteinExistence type="predicted"/>
<organism evidence="1 2">
    <name type="scientific">Citrus sinensis</name>
    <name type="common">Sweet orange</name>
    <name type="synonym">Citrus aurantium var. sinensis</name>
    <dbReference type="NCBI Taxonomy" id="2711"/>
    <lineage>
        <taxon>Eukaryota</taxon>
        <taxon>Viridiplantae</taxon>
        <taxon>Streptophyta</taxon>
        <taxon>Embryophyta</taxon>
        <taxon>Tracheophyta</taxon>
        <taxon>Spermatophyta</taxon>
        <taxon>Magnoliopsida</taxon>
        <taxon>eudicotyledons</taxon>
        <taxon>Gunneridae</taxon>
        <taxon>Pentapetalae</taxon>
        <taxon>rosids</taxon>
        <taxon>malvids</taxon>
        <taxon>Sapindales</taxon>
        <taxon>Rutaceae</taxon>
        <taxon>Aurantioideae</taxon>
        <taxon>Citrus</taxon>
    </lineage>
</organism>
<accession>A0ACB8P5T8</accession>
<dbReference type="Proteomes" id="UP000829398">
    <property type="component" value="Chromosome 1"/>
</dbReference>
<reference evidence="2" key="1">
    <citation type="journal article" date="2023" name="Hortic. Res.">
        <title>A chromosome-level phased genome enabling allele-level studies in sweet orange: a case study on citrus Huanglongbing tolerance.</title>
        <authorList>
            <person name="Wu B."/>
            <person name="Yu Q."/>
            <person name="Deng Z."/>
            <person name="Duan Y."/>
            <person name="Luo F."/>
            <person name="Gmitter F. Jr."/>
        </authorList>
    </citation>
    <scope>NUCLEOTIDE SEQUENCE [LARGE SCALE GENOMIC DNA]</scope>
    <source>
        <strain evidence="2">cv. Valencia</strain>
    </source>
</reference>
<sequence>MQREKQVGLGLFVRYGLRVGPAAAVQENRSKAERPYAAKRCNTNASREVRGRKKLGVGKGMEKKEAEAEVEEQTRIYVGGLGEKVTDDDLAKVFSSLGEVKAVDIVRTKGRSFGYVDFFPSSHKSLPKLFSTYNGCVWKGGRLRLERAKEHYLARLKREWAEDDAQLVNPPVTDSVAADNKDATRLDTPKKLLDKDKKLNIFFPRLRKVKTLPFFGTGKHKYSFQRVEAPPLPKYFCDCEEHSTAFHAAEGKQIHHPAAGQEEIHDMEELGASVINEEELNLMNSVMNKLFERENVSNAGLSGTELTNDERNSYNFIGDLQIGGNEVDSVADEYNHVINAVSGGNNRMVLSRCQEKTTILPTNKKLTLSEARTSKDRSAQSFPREQKKNDLLTSKKRKSLHNDEILMAASHLDDMNVQTNMNKPSTPLATRHAETDSGVRKSTASHSWSQKMSWKALVGDKDSRAFSVSNILPSDASTEEADNGINSFEELKFDENESDDLMINVVSKKKPKMALSSSQKWETTSTTYRKSVSNEDNNTTKDRPIQQEKSTLPSKKKRKSVIDDESDKNKSVHTVPETDGCAQTYTESQMPTGPQLVEPESVVEQSISDHSESKKPSQRVVIGSKGNDESSVSNVLPDNSAKEEQRVFDCPDEPLGSTDSKNQNSLARNENLEGKLAETESVEVPAKAQPSKSNTSPNKSGKGSSWFQKSPWTQLVNEDNSSFSITQISPGITFKKHDVPKTQLGKEVANPNDKKSSKSVGQAGSKPITCASTALEDGKKGEIVSQIIPEKNQPTDVGDNEASASMVADKHDSTPRQTTNVDGTIGETCSFMRSAASIKEWSTAKAALSGSQSHKRKSHK</sequence>
<evidence type="ECO:0000313" key="1">
    <source>
        <dbReference type="EMBL" id="KAH9805434.1"/>
    </source>
</evidence>
<gene>
    <name evidence="1" type="ORF">KPL71_002424</name>
</gene>
<keyword evidence="2" id="KW-1185">Reference proteome</keyword>